<gene>
    <name evidence="1" type="ORF">G4D72_01585</name>
</gene>
<name>A0ABX0I0S4_9FLAO</name>
<dbReference type="Proteomes" id="UP000800984">
    <property type="component" value="Unassembled WGS sequence"/>
</dbReference>
<dbReference type="RefSeq" id="WP_166075834.1">
    <property type="nucleotide sequence ID" value="NZ_JAAJBT010000001.1"/>
</dbReference>
<sequence>MSKILHILAAVNESVNVFELKPKRKYTEPKIYTGGIEVSKWSKYSNDEKEKALKKTMVCLFFFS</sequence>
<organism evidence="1 2">
    <name type="scientific">Flavobacterium difficile</name>
    <dbReference type="NCBI Taxonomy" id="2709659"/>
    <lineage>
        <taxon>Bacteria</taxon>
        <taxon>Pseudomonadati</taxon>
        <taxon>Bacteroidota</taxon>
        <taxon>Flavobacteriia</taxon>
        <taxon>Flavobacteriales</taxon>
        <taxon>Flavobacteriaceae</taxon>
        <taxon>Flavobacterium</taxon>
    </lineage>
</organism>
<dbReference type="EMBL" id="JAAJBT010000001">
    <property type="protein sequence ID" value="NHM00798.1"/>
    <property type="molecule type" value="Genomic_DNA"/>
</dbReference>
<evidence type="ECO:0000313" key="2">
    <source>
        <dbReference type="Proteomes" id="UP000800984"/>
    </source>
</evidence>
<keyword evidence="2" id="KW-1185">Reference proteome</keyword>
<protein>
    <submittedName>
        <fullName evidence="1">Uncharacterized protein</fullName>
    </submittedName>
</protein>
<comment type="caution">
    <text evidence="1">The sequence shown here is derived from an EMBL/GenBank/DDBJ whole genome shotgun (WGS) entry which is preliminary data.</text>
</comment>
<reference evidence="1 2" key="1">
    <citation type="submission" date="2020-02" db="EMBL/GenBank/DDBJ databases">
        <authorList>
            <person name="Chen W.-M."/>
        </authorList>
    </citation>
    <scope>NUCLEOTIDE SEQUENCE [LARGE SCALE GENOMIC DNA]</scope>
    <source>
        <strain evidence="1 2">KDG-16</strain>
    </source>
</reference>
<accession>A0ABX0I0S4</accession>
<evidence type="ECO:0000313" key="1">
    <source>
        <dbReference type="EMBL" id="NHM00798.1"/>
    </source>
</evidence>
<proteinExistence type="predicted"/>